<organism evidence="2 3">
    <name type="scientific">Chitiniphilus shinanonensis</name>
    <dbReference type="NCBI Taxonomy" id="553088"/>
    <lineage>
        <taxon>Bacteria</taxon>
        <taxon>Pseudomonadati</taxon>
        <taxon>Pseudomonadota</taxon>
        <taxon>Betaproteobacteria</taxon>
        <taxon>Neisseriales</taxon>
        <taxon>Chitinibacteraceae</taxon>
        <taxon>Chitiniphilus</taxon>
    </lineage>
</organism>
<protein>
    <submittedName>
        <fullName evidence="2">Uncharacterized protein</fullName>
    </submittedName>
</protein>
<dbReference type="RefSeq" id="WP_018749165.1">
    <property type="nucleotide sequence ID" value="NZ_BAABUF010000004.1"/>
</dbReference>
<feature type="signal peptide" evidence="1">
    <location>
        <begin position="1"/>
        <end position="18"/>
    </location>
</feature>
<gene>
    <name evidence="2" type="ORF">GCM10007860_17250</name>
</gene>
<feature type="chain" id="PRO_5047322343" evidence="1">
    <location>
        <begin position="19"/>
        <end position="111"/>
    </location>
</feature>
<accession>A0ABQ6BXE6</accession>
<proteinExistence type="predicted"/>
<reference evidence="3" key="1">
    <citation type="journal article" date="2019" name="Int. J. Syst. Evol. Microbiol.">
        <title>The Global Catalogue of Microorganisms (GCM) 10K type strain sequencing project: providing services to taxonomists for standard genome sequencing and annotation.</title>
        <authorList>
            <consortium name="The Broad Institute Genomics Platform"/>
            <consortium name="The Broad Institute Genome Sequencing Center for Infectious Disease"/>
            <person name="Wu L."/>
            <person name="Ma J."/>
        </authorList>
    </citation>
    <scope>NUCLEOTIDE SEQUENCE [LARGE SCALE GENOMIC DNA]</scope>
    <source>
        <strain evidence="3">NBRC 104970</strain>
    </source>
</reference>
<comment type="caution">
    <text evidence="2">The sequence shown here is derived from an EMBL/GenBank/DDBJ whole genome shotgun (WGS) entry which is preliminary data.</text>
</comment>
<evidence type="ECO:0000313" key="2">
    <source>
        <dbReference type="EMBL" id="GLS04578.1"/>
    </source>
</evidence>
<dbReference type="Proteomes" id="UP001156836">
    <property type="component" value="Unassembled WGS sequence"/>
</dbReference>
<keyword evidence="1" id="KW-0732">Signal</keyword>
<dbReference type="EMBL" id="BSOZ01000021">
    <property type="protein sequence ID" value="GLS04578.1"/>
    <property type="molecule type" value="Genomic_DNA"/>
</dbReference>
<name>A0ABQ6BXE6_9NEIS</name>
<sequence>MKKLLLCVLALAFTPVYAADLLVADAPLPFDEPAYAVPVSRPAAPVQARKTVKVASKDTKASRKYAAASKRDAQRYASAKRSKVYAKGKSTKVAKRDVRIERRQYAANTRR</sequence>
<keyword evidence="3" id="KW-1185">Reference proteome</keyword>
<evidence type="ECO:0000256" key="1">
    <source>
        <dbReference type="SAM" id="SignalP"/>
    </source>
</evidence>
<evidence type="ECO:0000313" key="3">
    <source>
        <dbReference type="Proteomes" id="UP001156836"/>
    </source>
</evidence>